<feature type="non-terminal residue" evidence="1">
    <location>
        <position position="40"/>
    </location>
</feature>
<dbReference type="EMBL" id="CAJVPM010004286">
    <property type="protein sequence ID" value="CAG8511423.1"/>
    <property type="molecule type" value="Genomic_DNA"/>
</dbReference>
<keyword evidence="2" id="KW-1185">Reference proteome</keyword>
<gene>
    <name evidence="1" type="ORF">SCALOS_LOCUS3675</name>
</gene>
<sequence length="40" mass="4861">MSQLKKHRTKSVKFFMNYKTQEKLDLKELTTEIEFQNLAL</sequence>
<evidence type="ECO:0000313" key="2">
    <source>
        <dbReference type="Proteomes" id="UP000789860"/>
    </source>
</evidence>
<reference evidence="1" key="1">
    <citation type="submission" date="2021-06" db="EMBL/GenBank/DDBJ databases">
        <authorList>
            <person name="Kallberg Y."/>
            <person name="Tangrot J."/>
            <person name="Rosling A."/>
        </authorList>
    </citation>
    <scope>NUCLEOTIDE SEQUENCE</scope>
    <source>
        <strain evidence="1">AU212A</strain>
    </source>
</reference>
<feature type="non-terminal residue" evidence="1">
    <location>
        <position position="1"/>
    </location>
</feature>
<proteinExistence type="predicted"/>
<dbReference type="Proteomes" id="UP000789860">
    <property type="component" value="Unassembled WGS sequence"/>
</dbReference>
<protein>
    <submittedName>
        <fullName evidence="1">4518_t:CDS:1</fullName>
    </submittedName>
</protein>
<name>A0ACA9L4Y8_9GLOM</name>
<evidence type="ECO:0000313" key="1">
    <source>
        <dbReference type="EMBL" id="CAG8511423.1"/>
    </source>
</evidence>
<accession>A0ACA9L4Y8</accession>
<organism evidence="1 2">
    <name type="scientific">Scutellospora calospora</name>
    <dbReference type="NCBI Taxonomy" id="85575"/>
    <lineage>
        <taxon>Eukaryota</taxon>
        <taxon>Fungi</taxon>
        <taxon>Fungi incertae sedis</taxon>
        <taxon>Mucoromycota</taxon>
        <taxon>Glomeromycotina</taxon>
        <taxon>Glomeromycetes</taxon>
        <taxon>Diversisporales</taxon>
        <taxon>Gigasporaceae</taxon>
        <taxon>Scutellospora</taxon>
    </lineage>
</organism>
<comment type="caution">
    <text evidence="1">The sequence shown here is derived from an EMBL/GenBank/DDBJ whole genome shotgun (WGS) entry which is preliminary data.</text>
</comment>